<dbReference type="InterPro" id="IPR002563">
    <property type="entry name" value="Flavin_Rdtase-like_dom"/>
</dbReference>
<proteinExistence type="predicted"/>
<evidence type="ECO:0000313" key="3">
    <source>
        <dbReference type="EMBL" id="MCO6052120.1"/>
    </source>
</evidence>
<dbReference type="EMBL" id="JAMXQS010000010">
    <property type="protein sequence ID" value="MCO6052120.1"/>
    <property type="molecule type" value="Genomic_DNA"/>
</dbReference>
<name>A0ABT1CBC9_9HYPH</name>
<dbReference type="PANTHER" id="PTHR30466">
    <property type="entry name" value="FLAVIN REDUCTASE"/>
    <property type="match status" value="1"/>
</dbReference>
<comment type="caution">
    <text evidence="3">The sequence shown here is derived from an EMBL/GenBank/DDBJ whole genome shotgun (WGS) entry which is preliminary data.</text>
</comment>
<evidence type="ECO:0000256" key="1">
    <source>
        <dbReference type="ARBA" id="ARBA00023002"/>
    </source>
</evidence>
<protein>
    <submittedName>
        <fullName evidence="3">Flavin reductase</fullName>
    </submittedName>
</protein>
<evidence type="ECO:0000313" key="4">
    <source>
        <dbReference type="Proteomes" id="UP001205906"/>
    </source>
</evidence>
<organism evidence="3 4">
    <name type="scientific">Mesorhizobium liriopis</name>
    <dbReference type="NCBI Taxonomy" id="2953882"/>
    <lineage>
        <taxon>Bacteria</taxon>
        <taxon>Pseudomonadati</taxon>
        <taxon>Pseudomonadota</taxon>
        <taxon>Alphaproteobacteria</taxon>
        <taxon>Hyphomicrobiales</taxon>
        <taxon>Phyllobacteriaceae</taxon>
        <taxon>Mesorhizobium</taxon>
    </lineage>
</organism>
<dbReference type="InterPro" id="IPR050268">
    <property type="entry name" value="NADH-dep_flavin_reductase"/>
</dbReference>
<sequence length="164" mass="17670">MLTKSIVEPQTYRDAMSRFAGAVHVVTTAGPAGPRGATVIAACSVSDEPPTILVCVNRRSQANDLFVDNGVFALNTLSAHHQELSVAFSGITGLSSEERFRHGSWDTIVSGAPTLSDALAVFDCELIEAKEVATHRVMFGRVVGVRLGESTSPLIYYDRTYRVL</sequence>
<reference evidence="3 4" key="1">
    <citation type="submission" date="2022-06" db="EMBL/GenBank/DDBJ databases">
        <title>Mesorhizobium sp. strain RP14 Genome sequencing and assembly.</title>
        <authorList>
            <person name="Kim I."/>
        </authorList>
    </citation>
    <scope>NUCLEOTIDE SEQUENCE [LARGE SCALE GENOMIC DNA]</scope>
    <source>
        <strain evidence="4">RP14(2022)</strain>
    </source>
</reference>
<feature type="domain" description="Flavin reductase like" evidence="2">
    <location>
        <begin position="16"/>
        <end position="163"/>
    </location>
</feature>
<dbReference type="SMART" id="SM00903">
    <property type="entry name" value="Flavin_Reduct"/>
    <property type="match status" value="1"/>
</dbReference>
<dbReference type="PANTHER" id="PTHR30466:SF1">
    <property type="entry name" value="FMN REDUCTASE (NADH) RUTF"/>
    <property type="match status" value="1"/>
</dbReference>
<dbReference type="RefSeq" id="WP_252822332.1">
    <property type="nucleotide sequence ID" value="NZ_JAMXQS010000010.1"/>
</dbReference>
<dbReference type="Gene3D" id="2.30.110.10">
    <property type="entry name" value="Electron Transport, Fmn-binding Protein, Chain A"/>
    <property type="match status" value="1"/>
</dbReference>
<accession>A0ABT1CBC9</accession>
<dbReference type="Pfam" id="PF01613">
    <property type="entry name" value="Flavin_Reduct"/>
    <property type="match status" value="1"/>
</dbReference>
<dbReference type="Proteomes" id="UP001205906">
    <property type="component" value="Unassembled WGS sequence"/>
</dbReference>
<dbReference type="InterPro" id="IPR012349">
    <property type="entry name" value="Split_barrel_FMN-bd"/>
</dbReference>
<keyword evidence="1" id="KW-0560">Oxidoreductase</keyword>
<dbReference type="SUPFAM" id="SSF50475">
    <property type="entry name" value="FMN-binding split barrel"/>
    <property type="match status" value="1"/>
</dbReference>
<gene>
    <name evidence="3" type="ORF">NGM99_20235</name>
</gene>
<keyword evidence="4" id="KW-1185">Reference proteome</keyword>
<evidence type="ECO:0000259" key="2">
    <source>
        <dbReference type="SMART" id="SM00903"/>
    </source>
</evidence>